<dbReference type="InterPro" id="IPR045058">
    <property type="entry name" value="GIMA/IAN/Toc"/>
</dbReference>
<dbReference type="Gene3D" id="3.40.50.300">
    <property type="entry name" value="P-loop containing nucleotide triphosphate hydrolases"/>
    <property type="match status" value="3"/>
</dbReference>
<gene>
    <name evidence="19" type="primary">Gimap8</name>
</gene>
<proteinExistence type="inferred from homology"/>
<evidence type="ECO:0000256" key="5">
    <source>
        <dbReference type="ARBA" id="ARBA00008535"/>
    </source>
</evidence>
<evidence type="ECO:0000256" key="4">
    <source>
        <dbReference type="ARBA" id="ARBA00004555"/>
    </source>
</evidence>
<comment type="similarity">
    <text evidence="5">Belongs to the TRAFAC class TrmE-Era-EngA-EngB-Septin-like GTPase superfamily. AIG1/Toc34/Toc159-like paraseptin GTPase family. IAN subfamily.</text>
</comment>
<evidence type="ECO:0000256" key="15">
    <source>
        <dbReference type="ARBA" id="ARBA00077278"/>
    </source>
</evidence>
<evidence type="ECO:0000256" key="14">
    <source>
        <dbReference type="ARBA" id="ARBA00073539"/>
    </source>
</evidence>
<organism evidence="19">
    <name type="scientific">Castor canadensis</name>
    <name type="common">American beaver</name>
    <dbReference type="NCBI Taxonomy" id="51338"/>
    <lineage>
        <taxon>Eukaryota</taxon>
        <taxon>Metazoa</taxon>
        <taxon>Chordata</taxon>
        <taxon>Craniata</taxon>
        <taxon>Vertebrata</taxon>
        <taxon>Euteleostomi</taxon>
        <taxon>Mammalia</taxon>
        <taxon>Eutheria</taxon>
        <taxon>Euarchontoglires</taxon>
        <taxon>Glires</taxon>
        <taxon>Rodentia</taxon>
        <taxon>Castorimorpha</taxon>
        <taxon>Castoridae</taxon>
        <taxon>Castor</taxon>
    </lineage>
</organism>
<reference evidence="19" key="1">
    <citation type="submission" date="2025-08" db="UniProtKB">
        <authorList>
            <consortium name="RefSeq"/>
        </authorList>
    </citation>
    <scope>IDENTIFICATION</scope>
    <source>
        <tissue evidence="19">Leukocyte</tissue>
    </source>
</reference>
<comment type="function">
    <text evidence="13">Exerts an anti-apoptotic effect in the immune system and is involved in responses to infections.</text>
</comment>
<dbReference type="GO" id="GO:0005829">
    <property type="term" value="C:cytosol"/>
    <property type="evidence" value="ECO:0007669"/>
    <property type="project" value="UniProtKB-SubCell"/>
</dbReference>
<dbReference type="GO" id="GO:0005783">
    <property type="term" value="C:endoplasmic reticulum"/>
    <property type="evidence" value="ECO:0007669"/>
    <property type="project" value="UniProtKB-SubCell"/>
</dbReference>
<evidence type="ECO:0000256" key="8">
    <source>
        <dbReference type="ARBA" id="ARBA00022741"/>
    </source>
</evidence>
<dbReference type="GO" id="GO:0005739">
    <property type="term" value="C:mitochondrion"/>
    <property type="evidence" value="ECO:0007669"/>
    <property type="project" value="UniProtKB-SubCell"/>
</dbReference>
<feature type="coiled-coil region" evidence="16">
    <location>
        <begin position="404"/>
        <end position="454"/>
    </location>
</feature>
<keyword evidence="10" id="KW-0333">Golgi apparatus</keyword>
<dbReference type="InterPro" id="IPR027417">
    <property type="entry name" value="P-loop_NTPase"/>
</dbReference>
<dbReference type="KEGG" id="ccan:109698794"/>
<dbReference type="FunFam" id="3.40.50.300:FF:000536">
    <property type="entry name" value="GTPase IMAP family member 8"/>
    <property type="match status" value="3"/>
</dbReference>
<dbReference type="PANTHER" id="PTHR10903">
    <property type="entry name" value="GTPASE, IMAP FAMILY MEMBER-RELATED"/>
    <property type="match status" value="1"/>
</dbReference>
<evidence type="ECO:0000256" key="3">
    <source>
        <dbReference type="ARBA" id="ARBA00004514"/>
    </source>
</evidence>
<dbReference type="RefSeq" id="XP_020038781.1">
    <property type="nucleotide sequence ID" value="XM_020183192.1"/>
</dbReference>
<keyword evidence="12" id="KW-0342">GTP-binding</keyword>
<feature type="region of interest" description="Disordered" evidence="17">
    <location>
        <begin position="1"/>
        <end position="31"/>
    </location>
</feature>
<accession>A0A8B7W3N8</accession>
<dbReference type="SUPFAM" id="SSF52540">
    <property type="entry name" value="P-loop containing nucleoside triphosphate hydrolases"/>
    <property type="match status" value="3"/>
</dbReference>
<evidence type="ECO:0000256" key="1">
    <source>
        <dbReference type="ARBA" id="ARBA00004173"/>
    </source>
</evidence>
<dbReference type="AlphaFoldDB" id="A0A8B7W3N8"/>
<name>A0A8B7W3N8_CASCN</name>
<evidence type="ECO:0000256" key="9">
    <source>
        <dbReference type="ARBA" id="ARBA00022824"/>
    </source>
</evidence>
<keyword evidence="7" id="KW-0677">Repeat</keyword>
<feature type="domain" description="AIG1-type G" evidence="18">
    <location>
        <begin position="37"/>
        <end position="238"/>
    </location>
</feature>
<comment type="subcellular location">
    <subcellularLocation>
        <location evidence="3">Cytoplasm</location>
        <location evidence="3">Cytosol</location>
    </subcellularLocation>
    <subcellularLocation>
        <location evidence="2">Endoplasmic reticulum</location>
    </subcellularLocation>
    <subcellularLocation>
        <location evidence="4">Golgi apparatus</location>
    </subcellularLocation>
    <subcellularLocation>
        <location evidence="1">Mitochondrion</location>
    </subcellularLocation>
</comment>
<evidence type="ECO:0000256" key="12">
    <source>
        <dbReference type="ARBA" id="ARBA00023134"/>
    </source>
</evidence>
<evidence type="ECO:0000256" key="16">
    <source>
        <dbReference type="SAM" id="Coils"/>
    </source>
</evidence>
<dbReference type="PROSITE" id="PS51720">
    <property type="entry name" value="G_AIG1"/>
    <property type="match status" value="3"/>
</dbReference>
<evidence type="ECO:0000256" key="2">
    <source>
        <dbReference type="ARBA" id="ARBA00004240"/>
    </source>
</evidence>
<feature type="domain" description="AIG1-type G" evidence="18">
    <location>
        <begin position="473"/>
        <end position="681"/>
    </location>
</feature>
<keyword evidence="9" id="KW-0256">Endoplasmic reticulum</keyword>
<dbReference type="GO" id="GO:0005794">
    <property type="term" value="C:Golgi apparatus"/>
    <property type="evidence" value="ECO:0007669"/>
    <property type="project" value="UniProtKB-SubCell"/>
</dbReference>
<dbReference type="CDD" id="cd01852">
    <property type="entry name" value="AIG1"/>
    <property type="match status" value="1"/>
</dbReference>
<keyword evidence="6" id="KW-0963">Cytoplasm</keyword>
<dbReference type="CTD" id="155038"/>
<dbReference type="GO" id="GO:0005525">
    <property type="term" value="F:GTP binding"/>
    <property type="evidence" value="ECO:0007669"/>
    <property type="project" value="UniProtKB-KW"/>
</dbReference>
<evidence type="ECO:0000256" key="7">
    <source>
        <dbReference type="ARBA" id="ARBA00022737"/>
    </source>
</evidence>
<feature type="compositionally biased region" description="Basic and acidic residues" evidence="17">
    <location>
        <begin position="1"/>
        <end position="16"/>
    </location>
</feature>
<dbReference type="OrthoDB" id="8954335at2759"/>
<keyword evidence="11" id="KW-0496">Mitochondrion</keyword>
<sequence length="701" mass="79242">MEERKQAEHGVSEAEKVQQMGTSSGSQENLSKQSYSMPRLQLLLLGKQGVGKSATGNTILGKVMFKSECSQQMVTKMCQRESGIVRGKETVVVDTPDLFSPIESAEVKQCSIKQCLDLFASPLCVLILVIAIGHYTKEDEETMKGIQEVFGAEAWRRIIIVFTQKDDLGAALLQDYIKNKESLKALVQNVGGRYCVFNNKADEAERASQVSDLFREIKRLVELNPSSGCVDFRVEGSRFQDSMDEATHQEGDELCGSAERQLQTPGPEQVSGIPELRILLVGKRGVGKSTAGNIILQRHAFKTQFSEESVTQTFRSESRVWRGKKVLVIDAPDISSMKDAESELRKHIFPGPHVFLLVTPVGSFNRKDEMVVQSIKINFGDKYIKHMFILLTREEDLESPDQDIATFLRENARLNDLIQKCQERYSTFNNQAKVEEKRIQVDKLLQNVDNMVHQNGNVPCIFREKVFLNFLCTETISFILVGRSGTGKSATGNTILGKPVFPSQLRARPVTETCQSGRRTLDSQDVVVVDTPSITQISDGEKQSWSEKEVQFCYSLCEEGTKIFVLVVQLGRFTQEDTAAVEHLEAIFGEEVMKYAIVLFTRKEDLRDEKLEDYIKNTDNKDLKKIIKKCGWRVCAFSNRETDQSQETQVKELLQMANNLRNNCSGHGYSCTWEDILHRIKNALEKSNPKNMLRNLKDKLR</sequence>
<protein>
    <recommendedName>
        <fullName evidence="14">GTPase IMAP family member 8</fullName>
    </recommendedName>
    <alternativeName>
        <fullName evidence="15">Immune-associated nucleotide-binding protein 9</fullName>
    </alternativeName>
</protein>
<evidence type="ECO:0000256" key="10">
    <source>
        <dbReference type="ARBA" id="ARBA00023034"/>
    </source>
</evidence>
<evidence type="ECO:0000256" key="6">
    <source>
        <dbReference type="ARBA" id="ARBA00022490"/>
    </source>
</evidence>
<evidence type="ECO:0000313" key="19">
    <source>
        <dbReference type="RefSeq" id="XP_020038781.1"/>
    </source>
</evidence>
<dbReference type="Pfam" id="PF04548">
    <property type="entry name" value="AIG1"/>
    <property type="match status" value="3"/>
</dbReference>
<dbReference type="PANTHER" id="PTHR10903:SF73">
    <property type="entry name" value="GTPASE IMAP FAMILY MEMBER 8"/>
    <property type="match status" value="1"/>
</dbReference>
<keyword evidence="8" id="KW-0547">Nucleotide-binding</keyword>
<feature type="compositionally biased region" description="Polar residues" evidence="17">
    <location>
        <begin position="19"/>
        <end position="31"/>
    </location>
</feature>
<evidence type="ECO:0000256" key="11">
    <source>
        <dbReference type="ARBA" id="ARBA00023128"/>
    </source>
</evidence>
<evidence type="ECO:0000259" key="18">
    <source>
        <dbReference type="PROSITE" id="PS51720"/>
    </source>
</evidence>
<evidence type="ECO:0000256" key="17">
    <source>
        <dbReference type="SAM" id="MobiDB-lite"/>
    </source>
</evidence>
<evidence type="ECO:0000256" key="13">
    <source>
        <dbReference type="ARBA" id="ARBA00056809"/>
    </source>
</evidence>
<feature type="domain" description="AIG1-type G" evidence="18">
    <location>
        <begin position="273"/>
        <end position="471"/>
    </location>
</feature>
<dbReference type="InterPro" id="IPR006703">
    <property type="entry name" value="G_AIG1"/>
</dbReference>
<keyword evidence="16" id="KW-0175">Coiled coil</keyword>